<feature type="region of interest" description="Disordered" evidence="1">
    <location>
        <begin position="954"/>
        <end position="987"/>
    </location>
</feature>
<dbReference type="GeneID" id="7831392"/>
<dbReference type="RefSeq" id="XP_001008161.2">
    <property type="nucleotide sequence ID" value="XM_001008161.2"/>
</dbReference>
<keyword evidence="3" id="KW-1185">Reference proteome</keyword>
<name>Q22S56_TETTS</name>
<dbReference type="KEGG" id="tet:TTHERM_00008780"/>
<sequence>MTEKSRYFKKDIFDDNDYEDQDKIEQKQFFGIDLKQAFLDQHFNEDQIQKMKLLDQEYRLQTEDINSVRRKLGQQNRRIQLACTMKLYSQATETDQDIQDEIVEIGEKCPIILQSYKDNNTFYRSFMIQFLFKLVFNEKDDKACNKSIFKFIKKIQSIEKFDCVYPLQFHQFKDNELKCFLISFILKMYILKLADNLASLEKIIKMYNEMPEVDTASIIICKNLLSITFTQLVTHDTYRFLLENNQIITVPQILAQFDESENQTIIGVFVEVFQCNLIILNDERAEQPEYYVPQTSKTINDDIYIYKASDKSYHSIFETKYAQQYLTFCSKEGYLYQQDLKDLVQKLHQANIKLSEHNDEENFKGQKEQKKWDERVFEMEKKNKQMKDKSEDFFPVIQCCECDRELSDFVPLLKFDNYYFCEGCILDMIAQLNREDKQFINIGSTQVKRYQLRDAITELNNEREKTSQLQSMQKEKKKNKGIGDKSELVSMHLTNNSSQQTEKKWQNLQKICVRCNDDKCYQQELYLVKEVKTQRQIALCMSCLVFLYDQVKYTFRNISLHKSFELSNEEIKNTYKDFSMYHLEKTKYTCTMCLKIRLNNYIIQPLTKVKELKIICKQCFITIFQYDEKLQALGISDILKEQILDQLFQQDFELNICVSCDKPDLKTFNIENITQYPSSLKQNNINFDSNNVYHTMTSIKKESQNQSKKELKDILIEGYSKKPSSNSLNQDEESLADENSNRRLSKICIDCIFLNIGKCKNPYMDYLITYSKLHTNIVYKYNNQIKTLLENDARLKMQQILNTCTMCFRKLKDLHEMNDKGQRICTSCFVQYKKEFKLNQGEFEGYHCDQKHQDIILGSILAYLVDITQCIGCSEKIKTFDYEALKIQNSFSNVIVCDNCIREQLVQANQDLRNPYEIKSQYLNEVLILQNKKEVNEKIKQFSFQMQINNEANQTEAEKQEGAADQSQEKKLFQRKQNKEMPNKNKQHLTSRNYNLRCFNRSCKEVELCKKQKIELQFVKMPKCQCLFCIHCLTAFYMKLSDANSQKQQIQQKQSQIKSKIEVARTGDNYGSIKKEENQNVEDGDQVERYCPSMLCNEKYSEYQIRDLVNGYEIQVNGQENEDEEFQKKLNEALLEENKKKYVNERVFCSVCKKENLLVVQINDDFLVNYRKEKEKEQNKNQKGFKMLENNIFGSNEKDELSKIEGECECFYSCKPCLFQTYYKDRCSRCLKKAPYTVYKLLFNFKDNMKCSQCQHNKFITLEDGPLMYRTDTKFQCTNCKTKFKIN</sequence>
<accession>Q22S56</accession>
<dbReference type="EMBL" id="GG662845">
    <property type="protein sequence ID" value="EAR87916.2"/>
    <property type="molecule type" value="Genomic_DNA"/>
</dbReference>
<dbReference type="Proteomes" id="UP000009168">
    <property type="component" value="Unassembled WGS sequence"/>
</dbReference>
<dbReference type="HOGENOM" id="CLU_244262_0_0_1"/>
<dbReference type="InParanoid" id="Q22S56"/>
<evidence type="ECO:0000313" key="3">
    <source>
        <dbReference type="Proteomes" id="UP000009168"/>
    </source>
</evidence>
<organism evidence="2 3">
    <name type="scientific">Tetrahymena thermophila (strain SB210)</name>
    <dbReference type="NCBI Taxonomy" id="312017"/>
    <lineage>
        <taxon>Eukaryota</taxon>
        <taxon>Sar</taxon>
        <taxon>Alveolata</taxon>
        <taxon>Ciliophora</taxon>
        <taxon>Intramacronucleata</taxon>
        <taxon>Oligohymenophorea</taxon>
        <taxon>Hymenostomatida</taxon>
        <taxon>Tetrahymenina</taxon>
        <taxon>Tetrahymenidae</taxon>
        <taxon>Tetrahymena</taxon>
    </lineage>
</organism>
<feature type="compositionally biased region" description="Basic and acidic residues" evidence="1">
    <location>
        <begin position="956"/>
        <end position="983"/>
    </location>
</feature>
<proteinExistence type="predicted"/>
<protein>
    <submittedName>
        <fullName evidence="2">Uncharacterized protein</fullName>
    </submittedName>
</protein>
<gene>
    <name evidence="2" type="ORF">TTHERM_00008780</name>
</gene>
<evidence type="ECO:0000256" key="1">
    <source>
        <dbReference type="SAM" id="MobiDB-lite"/>
    </source>
</evidence>
<reference evidence="3" key="1">
    <citation type="journal article" date="2006" name="PLoS Biol.">
        <title>Macronuclear genome sequence of the ciliate Tetrahymena thermophila, a model eukaryote.</title>
        <authorList>
            <person name="Eisen J.A."/>
            <person name="Coyne R.S."/>
            <person name="Wu M."/>
            <person name="Wu D."/>
            <person name="Thiagarajan M."/>
            <person name="Wortman J.R."/>
            <person name="Badger J.H."/>
            <person name="Ren Q."/>
            <person name="Amedeo P."/>
            <person name="Jones K.M."/>
            <person name="Tallon L.J."/>
            <person name="Delcher A.L."/>
            <person name="Salzberg S.L."/>
            <person name="Silva J.C."/>
            <person name="Haas B.J."/>
            <person name="Majoros W.H."/>
            <person name="Farzad M."/>
            <person name="Carlton J.M."/>
            <person name="Smith R.K. Jr."/>
            <person name="Garg J."/>
            <person name="Pearlman R.E."/>
            <person name="Karrer K.M."/>
            <person name="Sun L."/>
            <person name="Manning G."/>
            <person name="Elde N.C."/>
            <person name="Turkewitz A.P."/>
            <person name="Asai D.J."/>
            <person name="Wilkes D.E."/>
            <person name="Wang Y."/>
            <person name="Cai H."/>
            <person name="Collins K."/>
            <person name="Stewart B.A."/>
            <person name="Lee S.R."/>
            <person name="Wilamowska K."/>
            <person name="Weinberg Z."/>
            <person name="Ruzzo W.L."/>
            <person name="Wloga D."/>
            <person name="Gaertig J."/>
            <person name="Frankel J."/>
            <person name="Tsao C.-C."/>
            <person name="Gorovsky M.A."/>
            <person name="Keeling P.J."/>
            <person name="Waller R.F."/>
            <person name="Patron N.J."/>
            <person name="Cherry J.M."/>
            <person name="Stover N.A."/>
            <person name="Krieger C.J."/>
            <person name="del Toro C."/>
            <person name="Ryder H.F."/>
            <person name="Williamson S.C."/>
            <person name="Barbeau R.A."/>
            <person name="Hamilton E.P."/>
            <person name="Orias E."/>
        </authorList>
    </citation>
    <scope>NUCLEOTIDE SEQUENCE [LARGE SCALE GENOMIC DNA]</scope>
    <source>
        <strain evidence="3">SB210</strain>
    </source>
</reference>
<evidence type="ECO:0000313" key="2">
    <source>
        <dbReference type="EMBL" id="EAR87916.2"/>
    </source>
</evidence>